<dbReference type="Pfam" id="PF00501">
    <property type="entry name" value="AMP-binding"/>
    <property type="match status" value="1"/>
</dbReference>
<sequence length="607" mass="66236">MAEDWAHRWTRAAEELVWDTPWSRLYTPEEPYGRWFTGGRLNIATNCVDRHAEREGDRPALLWEGEPGDRRAFTYAELRGAVRTAAAMLRGLGVGAGDRVALHLGWLPETVVAMLACGRLGAVHTILPTPLPAEALAERLDDFQPKLLLTQDGAWRHGTILPLKARADEALSAVGGVEQTIVIRRTGVDVSWYAGDRWWHEATGVETCTEPERPEARAAEHPLLATPMANRRGRPVSAVHGTANVLVTASTIHRYGMSPGGVFWCAGDITWLGAQVHGVYGPLSRGDTAVMFEGTLDVPNRDRTWDIVERYGVQTMVTSPSVVRRLRGWARRAPDQCRVSTLRRIVTLGEPIEPDLTRWLRDQIGTGGLDIADGWGQVELNGVVRLDRPVDATRIPEPGLAIVDENGATVASGERGELVLTNPWAGMLRGLEGVGAEDAARHWRRYPGSYATGDVASYRDTGDPHRPELIFHGRLDQVISVSGQLVSLTEVREALLAHPFVADAEVCERSDPRLGRSLAAAVVLATGVSTDNTTTLARDLLDAVREVLGGLARPRALCFVDRFGPELSAEARRRALAVLLAGAGEEPCTLTWDQLLAAAREDPVPGR</sequence>
<dbReference type="RefSeq" id="WP_310912369.1">
    <property type="nucleotide sequence ID" value="NZ_JAVLVT010000004.1"/>
</dbReference>
<reference evidence="11" key="1">
    <citation type="submission" date="2023-07" db="EMBL/GenBank/DDBJ databases">
        <title>Novel species in the genus Lipingzhangella isolated from Sambhar Salt Lake.</title>
        <authorList>
            <person name="Jiya N."/>
            <person name="Kajale S."/>
            <person name="Sharma A."/>
        </authorList>
    </citation>
    <scope>NUCLEOTIDE SEQUENCE [LARGE SCALE GENOMIC DNA]</scope>
    <source>
        <strain evidence="11">LS1_29</strain>
    </source>
</reference>
<evidence type="ECO:0000259" key="7">
    <source>
        <dbReference type="Pfam" id="PF00501"/>
    </source>
</evidence>
<keyword evidence="11" id="KW-1185">Reference proteome</keyword>
<gene>
    <name evidence="10" type="ORF">RIF23_10990</name>
</gene>
<evidence type="ECO:0000256" key="3">
    <source>
        <dbReference type="ARBA" id="ARBA00022598"/>
    </source>
</evidence>
<evidence type="ECO:0000256" key="2">
    <source>
        <dbReference type="ARBA" id="ARBA00013275"/>
    </source>
</evidence>
<keyword evidence="6" id="KW-0007">Acetylation</keyword>
<protein>
    <recommendedName>
        <fullName evidence="2">acetate--CoA ligase</fullName>
        <ecNumber evidence="2">6.2.1.1</ecNumber>
    </recommendedName>
</protein>
<name>A0ABU2H699_9ACTN</name>
<evidence type="ECO:0000256" key="4">
    <source>
        <dbReference type="ARBA" id="ARBA00022741"/>
    </source>
</evidence>
<evidence type="ECO:0000259" key="8">
    <source>
        <dbReference type="Pfam" id="PF13193"/>
    </source>
</evidence>
<dbReference type="Gene3D" id="3.40.50.12780">
    <property type="entry name" value="N-terminal domain of ligase-like"/>
    <property type="match status" value="1"/>
</dbReference>
<evidence type="ECO:0000313" key="11">
    <source>
        <dbReference type="Proteomes" id="UP001250214"/>
    </source>
</evidence>
<dbReference type="PANTHER" id="PTHR24095:SF14">
    <property type="entry name" value="ACETYL-COENZYME A SYNTHETASE 1"/>
    <property type="match status" value="1"/>
</dbReference>
<dbReference type="Proteomes" id="UP001250214">
    <property type="component" value="Unassembled WGS sequence"/>
</dbReference>
<keyword evidence="4" id="KW-0547">Nucleotide-binding</keyword>
<evidence type="ECO:0000256" key="1">
    <source>
        <dbReference type="ARBA" id="ARBA00006432"/>
    </source>
</evidence>
<dbReference type="InterPro" id="IPR032387">
    <property type="entry name" value="ACAS_N"/>
</dbReference>
<accession>A0ABU2H699</accession>
<dbReference type="SUPFAM" id="SSF56801">
    <property type="entry name" value="Acetyl-CoA synthetase-like"/>
    <property type="match status" value="1"/>
</dbReference>
<feature type="domain" description="AMP-binding enzyme C-terminal" evidence="8">
    <location>
        <begin position="491"/>
        <end position="562"/>
    </location>
</feature>
<dbReference type="Pfam" id="PF16177">
    <property type="entry name" value="ACAS_N"/>
    <property type="match status" value="1"/>
</dbReference>
<evidence type="ECO:0000256" key="5">
    <source>
        <dbReference type="ARBA" id="ARBA00022840"/>
    </source>
</evidence>
<dbReference type="InterPro" id="IPR045851">
    <property type="entry name" value="AMP-bd_C_sf"/>
</dbReference>
<dbReference type="Pfam" id="PF13193">
    <property type="entry name" value="AMP-binding_C"/>
    <property type="match status" value="1"/>
</dbReference>
<keyword evidence="5" id="KW-0067">ATP-binding</keyword>
<dbReference type="PANTHER" id="PTHR24095">
    <property type="entry name" value="ACETYL-COENZYME A SYNTHETASE"/>
    <property type="match status" value="1"/>
</dbReference>
<proteinExistence type="inferred from homology"/>
<dbReference type="Gene3D" id="3.30.300.30">
    <property type="match status" value="1"/>
</dbReference>
<comment type="caution">
    <text evidence="10">The sequence shown here is derived from an EMBL/GenBank/DDBJ whole genome shotgun (WGS) entry which is preliminary data.</text>
</comment>
<comment type="similarity">
    <text evidence="1">Belongs to the ATP-dependent AMP-binding enzyme family.</text>
</comment>
<feature type="domain" description="Acetyl-coenzyme A synthetase N-terminal" evidence="9">
    <location>
        <begin position="3"/>
        <end position="47"/>
    </location>
</feature>
<evidence type="ECO:0000256" key="6">
    <source>
        <dbReference type="ARBA" id="ARBA00022990"/>
    </source>
</evidence>
<dbReference type="InterPro" id="IPR042099">
    <property type="entry name" value="ANL_N_sf"/>
</dbReference>
<dbReference type="EC" id="6.2.1.1" evidence="2"/>
<evidence type="ECO:0000313" key="10">
    <source>
        <dbReference type="EMBL" id="MDS1270826.1"/>
    </source>
</evidence>
<feature type="domain" description="AMP-dependent synthetase/ligase" evidence="7">
    <location>
        <begin position="49"/>
        <end position="426"/>
    </location>
</feature>
<dbReference type="EMBL" id="JAVLVT010000004">
    <property type="protein sequence ID" value="MDS1270826.1"/>
    <property type="molecule type" value="Genomic_DNA"/>
</dbReference>
<dbReference type="InterPro" id="IPR000873">
    <property type="entry name" value="AMP-dep_synth/lig_dom"/>
</dbReference>
<keyword evidence="3" id="KW-0436">Ligase</keyword>
<organism evidence="10 11">
    <name type="scientific">Lipingzhangella rawalii</name>
    <dbReference type="NCBI Taxonomy" id="2055835"/>
    <lineage>
        <taxon>Bacteria</taxon>
        <taxon>Bacillati</taxon>
        <taxon>Actinomycetota</taxon>
        <taxon>Actinomycetes</taxon>
        <taxon>Streptosporangiales</taxon>
        <taxon>Nocardiopsidaceae</taxon>
        <taxon>Lipingzhangella</taxon>
    </lineage>
</organism>
<evidence type="ECO:0000259" key="9">
    <source>
        <dbReference type="Pfam" id="PF16177"/>
    </source>
</evidence>
<dbReference type="InterPro" id="IPR025110">
    <property type="entry name" value="AMP-bd_C"/>
</dbReference>